<dbReference type="PANTHER" id="PTHR34584:SF1">
    <property type="entry name" value="NA(+)_H(+) ANTIPORTER SUBUNIT E1"/>
    <property type="match status" value="1"/>
</dbReference>
<comment type="similarity">
    <text evidence="2">Belongs to the CPA3 antiporters (TC 2.A.63) subunit E family.</text>
</comment>
<feature type="transmembrane region" description="Helical" evidence="7">
    <location>
        <begin position="32"/>
        <end position="52"/>
    </location>
</feature>
<dbReference type="Proteomes" id="UP000664344">
    <property type="component" value="Unassembled WGS sequence"/>
</dbReference>
<keyword evidence="4 7" id="KW-0812">Transmembrane</keyword>
<accession>A0ABS3BG75</accession>
<dbReference type="EMBL" id="JAFKDB010000019">
    <property type="protein sequence ID" value="MBN7770839.1"/>
    <property type="molecule type" value="Genomic_DNA"/>
</dbReference>
<sequence length="170" mass="18891">MLRYQGSLLWPLSLRTLCLLAVWWALTLGEPSALGFGLVVAVLAAWLSVLLFPPSGYRLSLPGLVRFVGYFLVKSLTAGLDVARRLLKPVVDVHPGQIRVRLRLPDGSPRWLLANTLSLMPGTLSVRFEGEWLWLHCLDTRQAVVRDVRTTEARVATVFGLSLSEEEAKS</sequence>
<evidence type="ECO:0000256" key="3">
    <source>
        <dbReference type="ARBA" id="ARBA00022475"/>
    </source>
</evidence>
<keyword evidence="9" id="KW-1185">Reference proteome</keyword>
<evidence type="ECO:0000256" key="6">
    <source>
        <dbReference type="ARBA" id="ARBA00023136"/>
    </source>
</evidence>
<organism evidence="8 9">
    <name type="scientific">Marinobacter daepoensis</name>
    <dbReference type="NCBI Taxonomy" id="262077"/>
    <lineage>
        <taxon>Bacteria</taxon>
        <taxon>Pseudomonadati</taxon>
        <taxon>Pseudomonadota</taxon>
        <taxon>Gammaproteobacteria</taxon>
        <taxon>Pseudomonadales</taxon>
        <taxon>Marinobacteraceae</taxon>
        <taxon>Marinobacter</taxon>
    </lineage>
</organism>
<protein>
    <submittedName>
        <fullName evidence="8">Na+/H+ antiporter subunit E</fullName>
    </submittedName>
</protein>
<evidence type="ECO:0000256" key="2">
    <source>
        <dbReference type="ARBA" id="ARBA00006228"/>
    </source>
</evidence>
<evidence type="ECO:0000256" key="4">
    <source>
        <dbReference type="ARBA" id="ARBA00022692"/>
    </source>
</evidence>
<reference evidence="8 9" key="1">
    <citation type="submission" date="2021-02" db="EMBL/GenBank/DDBJ databases">
        <title>PHA producing bacteria isolated from coastal sediment in Guangdong, Shenzhen.</title>
        <authorList>
            <person name="Zheng W."/>
            <person name="Yu S."/>
            <person name="Huang Y."/>
        </authorList>
    </citation>
    <scope>NUCLEOTIDE SEQUENCE [LARGE SCALE GENOMIC DNA]</scope>
    <source>
        <strain evidence="8 9">TN21-5</strain>
    </source>
</reference>
<evidence type="ECO:0000256" key="1">
    <source>
        <dbReference type="ARBA" id="ARBA00004651"/>
    </source>
</evidence>
<feature type="transmembrane region" description="Helical" evidence="7">
    <location>
        <begin position="7"/>
        <end position="26"/>
    </location>
</feature>
<name>A0ABS3BG75_9GAMM</name>
<evidence type="ECO:0000256" key="5">
    <source>
        <dbReference type="ARBA" id="ARBA00022989"/>
    </source>
</evidence>
<dbReference type="RefSeq" id="WP_206557853.1">
    <property type="nucleotide sequence ID" value="NZ_JAFKDB010000019.1"/>
</dbReference>
<keyword evidence="3" id="KW-1003">Cell membrane</keyword>
<evidence type="ECO:0000313" key="8">
    <source>
        <dbReference type="EMBL" id="MBN7770839.1"/>
    </source>
</evidence>
<dbReference type="PANTHER" id="PTHR34584">
    <property type="entry name" value="NA(+)/H(+) ANTIPORTER SUBUNIT E1"/>
    <property type="match status" value="1"/>
</dbReference>
<comment type="caution">
    <text evidence="8">The sequence shown here is derived from an EMBL/GenBank/DDBJ whole genome shotgun (WGS) entry which is preliminary data.</text>
</comment>
<comment type="subcellular location">
    <subcellularLocation>
        <location evidence="1">Cell membrane</location>
        <topology evidence="1">Multi-pass membrane protein</topology>
    </subcellularLocation>
</comment>
<evidence type="ECO:0000313" key="9">
    <source>
        <dbReference type="Proteomes" id="UP000664344"/>
    </source>
</evidence>
<keyword evidence="6 7" id="KW-0472">Membrane</keyword>
<keyword evidence="5 7" id="KW-1133">Transmembrane helix</keyword>
<dbReference type="InterPro" id="IPR002758">
    <property type="entry name" value="Cation_antiport_E"/>
</dbReference>
<dbReference type="Pfam" id="PF01899">
    <property type="entry name" value="MNHE"/>
    <property type="match status" value="1"/>
</dbReference>
<gene>
    <name evidence="8" type="ORF">JYP53_13115</name>
</gene>
<proteinExistence type="inferred from homology"/>
<evidence type="ECO:0000256" key="7">
    <source>
        <dbReference type="SAM" id="Phobius"/>
    </source>
</evidence>